<dbReference type="OrthoDB" id="7875935at2"/>
<keyword evidence="1" id="KW-0479">Metal-binding</keyword>
<organism evidence="4 5">
    <name type="scientific">Syntrophobacter fumaroxidans (strain DSM 10017 / MPOB)</name>
    <dbReference type="NCBI Taxonomy" id="335543"/>
    <lineage>
        <taxon>Bacteria</taxon>
        <taxon>Pseudomonadati</taxon>
        <taxon>Thermodesulfobacteriota</taxon>
        <taxon>Syntrophobacteria</taxon>
        <taxon>Syntrophobacterales</taxon>
        <taxon>Syntrophobacteraceae</taxon>
        <taxon>Syntrophobacter</taxon>
    </lineage>
</organism>
<dbReference type="AlphaFoldDB" id="A0LHA3"/>
<dbReference type="InterPro" id="IPR007527">
    <property type="entry name" value="Znf_SWIM"/>
</dbReference>
<evidence type="ECO:0000256" key="2">
    <source>
        <dbReference type="SAM" id="Coils"/>
    </source>
</evidence>
<dbReference type="eggNOG" id="ENOG50337Q4">
    <property type="taxonomic scope" value="Bacteria"/>
</dbReference>
<dbReference type="PROSITE" id="PS50966">
    <property type="entry name" value="ZF_SWIM"/>
    <property type="match status" value="1"/>
</dbReference>
<dbReference type="EMBL" id="CP000478">
    <property type="protein sequence ID" value="ABK16805.1"/>
    <property type="molecule type" value="Genomic_DNA"/>
</dbReference>
<evidence type="ECO:0000256" key="1">
    <source>
        <dbReference type="PROSITE-ProRule" id="PRU00325"/>
    </source>
</evidence>
<dbReference type="RefSeq" id="WP_011697976.1">
    <property type="nucleotide sequence ID" value="NC_008554.1"/>
</dbReference>
<keyword evidence="1" id="KW-0863">Zinc-finger</keyword>
<keyword evidence="5" id="KW-1185">Reference proteome</keyword>
<feature type="domain" description="SWIM-type" evidence="3">
    <location>
        <begin position="16"/>
        <end position="53"/>
    </location>
</feature>
<evidence type="ECO:0000313" key="5">
    <source>
        <dbReference type="Proteomes" id="UP000001784"/>
    </source>
</evidence>
<name>A0LHA3_SYNFM</name>
<feature type="coiled-coil region" evidence="2">
    <location>
        <begin position="76"/>
        <end position="110"/>
    </location>
</feature>
<proteinExistence type="predicted"/>
<dbReference type="STRING" id="335543.Sfum_1112"/>
<gene>
    <name evidence="4" type="ordered locus">Sfum_1112</name>
</gene>
<reference evidence="4 5" key="1">
    <citation type="submission" date="2006-10" db="EMBL/GenBank/DDBJ databases">
        <title>Complete sequence of Syntrophobacter fumaroxidans MPOB.</title>
        <authorList>
            <consortium name="US DOE Joint Genome Institute"/>
            <person name="Copeland A."/>
            <person name="Lucas S."/>
            <person name="Lapidus A."/>
            <person name="Barry K."/>
            <person name="Detter J.C."/>
            <person name="Glavina del Rio T."/>
            <person name="Hammon N."/>
            <person name="Israni S."/>
            <person name="Pitluck S."/>
            <person name="Goltsman E.G."/>
            <person name="Martinez M."/>
            <person name="Schmutz J."/>
            <person name="Larimer F."/>
            <person name="Land M."/>
            <person name="Hauser L."/>
            <person name="Kyrpides N."/>
            <person name="Kim E."/>
            <person name="Boone D.R."/>
            <person name="Brockman F."/>
            <person name="Culley D."/>
            <person name="Ferry J."/>
            <person name="Gunsalus R."/>
            <person name="McInerney M.J."/>
            <person name="Morrison M."/>
            <person name="Plugge C."/>
            <person name="Rohlin L."/>
            <person name="Scholten J."/>
            <person name="Sieber J."/>
            <person name="Stams A.J.M."/>
            <person name="Worm P."/>
            <person name="Henstra A.M."/>
            <person name="Richardson P."/>
        </authorList>
    </citation>
    <scope>NUCLEOTIDE SEQUENCE [LARGE SCALE GENOMIC DNA]</scope>
    <source>
        <strain evidence="5">DSM 10017 / MPOB</strain>
    </source>
</reference>
<keyword evidence="2" id="KW-0175">Coiled coil</keyword>
<sequence length="112" mass="12607">MDSLQFLIQGSAPEPYTVTLIRVGPDITISCSCPGAKFEKHCKHRIRILTGDKTGIISGNADCLCQVSEMIRGTAIESARDRYQQAEREVEMAKKKFMKVKKELSDLMQRTK</sequence>
<evidence type="ECO:0000313" key="4">
    <source>
        <dbReference type="EMBL" id="ABK16805.1"/>
    </source>
</evidence>
<accession>A0LHA3</accession>
<dbReference type="HOGENOM" id="CLU_2168571_0_0_7"/>
<protein>
    <recommendedName>
        <fullName evidence="3">SWIM-type domain-containing protein</fullName>
    </recommendedName>
</protein>
<evidence type="ECO:0000259" key="3">
    <source>
        <dbReference type="PROSITE" id="PS50966"/>
    </source>
</evidence>
<dbReference type="Proteomes" id="UP000001784">
    <property type="component" value="Chromosome"/>
</dbReference>
<dbReference type="GO" id="GO:0008270">
    <property type="term" value="F:zinc ion binding"/>
    <property type="evidence" value="ECO:0007669"/>
    <property type="project" value="UniProtKB-KW"/>
</dbReference>
<keyword evidence="1" id="KW-0862">Zinc</keyword>
<dbReference type="KEGG" id="sfu:Sfum_1112"/>
<dbReference type="InParanoid" id="A0LHA3"/>